<dbReference type="GeneID" id="25329470"/>
<accession>A0A0D2EKQ6</accession>
<sequence>MAPKGDNNIRFLVWTSGEQAEEDIHRQSFSRHQHAALVGHQKKKLQADRTQYGDSATRISSKGAKTPPGAKRSKSKTKPATASRKKKALLRVPPSANRMDPFDTCCVSGISASAQMMLQFAITHQWPAYATSCEATVVDRWKGTTVKIAIDSPCLLQAIIYAGSCYRSFLGPTDSSIDQVRTQSYHETLTLLRKEIQALKGPPPEELLLAIVILAINGTPDYSNRQALTTEEHYRDNEFYFRKPWAPEHFQALTSLTMSKGGLQSISIGPIAAMIFICDLIESFSTLRKPNFSAFPPPKSILCHIHVCPFYDQSTSGFHFLRTKRHSRILLRLVRSARDLLYTYELCLQGLGAGVELWHLVYARRLLQHQALSLETSTDQLYTLCRLAVTVYLIESFVLQPAILPFHDYSSRKLMLVIDECDRLGYWHTNPDLMLWTTILGGLTSRERPLRWWFAEQLRGSAVPTTKPSWAEVLNISDRFLPLKGEQGEGCRLFWEEACDWLSDANQRSGRVNFNMELRVKERPPKESASD</sequence>
<evidence type="ECO:0000313" key="3">
    <source>
        <dbReference type="Proteomes" id="UP000054342"/>
    </source>
</evidence>
<dbReference type="Proteomes" id="UP000054342">
    <property type="component" value="Unassembled WGS sequence"/>
</dbReference>
<organism evidence="2 3">
    <name type="scientific">Exophiala xenobiotica</name>
    <dbReference type="NCBI Taxonomy" id="348802"/>
    <lineage>
        <taxon>Eukaryota</taxon>
        <taxon>Fungi</taxon>
        <taxon>Dikarya</taxon>
        <taxon>Ascomycota</taxon>
        <taxon>Pezizomycotina</taxon>
        <taxon>Eurotiomycetes</taxon>
        <taxon>Chaetothyriomycetidae</taxon>
        <taxon>Chaetothyriales</taxon>
        <taxon>Herpotrichiellaceae</taxon>
        <taxon>Exophiala</taxon>
    </lineage>
</organism>
<feature type="region of interest" description="Disordered" evidence="1">
    <location>
        <begin position="22"/>
        <end position="87"/>
    </location>
</feature>
<protein>
    <submittedName>
        <fullName evidence="2">Uncharacterized protein</fullName>
    </submittedName>
</protein>
<dbReference type="RefSeq" id="XP_013315854.1">
    <property type="nucleotide sequence ID" value="XM_013460400.1"/>
</dbReference>
<dbReference type="HOGENOM" id="CLU_015771_2_1_1"/>
<feature type="compositionally biased region" description="Polar residues" evidence="1">
    <location>
        <begin position="48"/>
        <end position="60"/>
    </location>
</feature>
<gene>
    <name evidence="2" type="ORF">PV05_07562</name>
</gene>
<evidence type="ECO:0000313" key="2">
    <source>
        <dbReference type="EMBL" id="KIW55270.1"/>
    </source>
</evidence>
<name>A0A0D2EKQ6_9EURO</name>
<keyword evidence="3" id="KW-1185">Reference proteome</keyword>
<feature type="compositionally biased region" description="Basic residues" evidence="1">
    <location>
        <begin position="28"/>
        <end position="44"/>
    </location>
</feature>
<proteinExistence type="predicted"/>
<evidence type="ECO:0000256" key="1">
    <source>
        <dbReference type="SAM" id="MobiDB-lite"/>
    </source>
</evidence>
<dbReference type="AlphaFoldDB" id="A0A0D2EKQ6"/>
<dbReference type="PANTHER" id="PTHR37540">
    <property type="entry name" value="TRANSCRIPTION FACTOR (ACR-2), PUTATIVE-RELATED-RELATED"/>
    <property type="match status" value="1"/>
</dbReference>
<dbReference type="PANTHER" id="PTHR37540:SF10">
    <property type="entry name" value="SIGMA-70 REGION 2 FAMILY PROTEIN"/>
    <property type="match status" value="1"/>
</dbReference>
<feature type="compositionally biased region" description="Basic residues" evidence="1">
    <location>
        <begin position="71"/>
        <end position="87"/>
    </location>
</feature>
<dbReference type="OrthoDB" id="3469466at2759"/>
<dbReference type="EMBL" id="KN847320">
    <property type="protein sequence ID" value="KIW55270.1"/>
    <property type="molecule type" value="Genomic_DNA"/>
</dbReference>
<reference evidence="2 3" key="1">
    <citation type="submission" date="2015-01" db="EMBL/GenBank/DDBJ databases">
        <title>The Genome Sequence of Exophiala xenobiotica CBS118157.</title>
        <authorList>
            <consortium name="The Broad Institute Genomics Platform"/>
            <person name="Cuomo C."/>
            <person name="de Hoog S."/>
            <person name="Gorbushina A."/>
            <person name="Stielow B."/>
            <person name="Teixiera M."/>
            <person name="Abouelleil A."/>
            <person name="Chapman S.B."/>
            <person name="Priest M."/>
            <person name="Young S.K."/>
            <person name="Wortman J."/>
            <person name="Nusbaum C."/>
            <person name="Birren B."/>
        </authorList>
    </citation>
    <scope>NUCLEOTIDE SEQUENCE [LARGE SCALE GENOMIC DNA]</scope>
    <source>
        <strain evidence="2 3">CBS 118157</strain>
    </source>
</reference>